<dbReference type="EnsemblMetazoa" id="CapteT224011">
    <property type="protein sequence ID" value="CapteP224011"/>
    <property type="gene ID" value="CapteG224011"/>
</dbReference>
<evidence type="ECO:0000313" key="12">
    <source>
        <dbReference type="Proteomes" id="UP000014760"/>
    </source>
</evidence>
<keyword evidence="5" id="KW-0970">Cilium biogenesis/degradation</keyword>
<dbReference type="GO" id="GO:0035721">
    <property type="term" value="P:intraciliary retrograde transport"/>
    <property type="evidence" value="ECO:0007669"/>
    <property type="project" value="InterPro"/>
</dbReference>
<evidence type="ECO:0000313" key="11">
    <source>
        <dbReference type="EnsemblMetazoa" id="CapteP224011"/>
    </source>
</evidence>
<dbReference type="Pfam" id="PF23146">
    <property type="entry name" value="Zf_IFT144_1st"/>
    <property type="match status" value="1"/>
</dbReference>
<protein>
    <recommendedName>
        <fullName evidence="9">IFT121-like zinc finger domain-containing protein</fullName>
    </recommendedName>
</protein>
<organism evidence="10">
    <name type="scientific">Capitella teleta</name>
    <name type="common">Polychaete worm</name>
    <dbReference type="NCBI Taxonomy" id="283909"/>
    <lineage>
        <taxon>Eukaryota</taxon>
        <taxon>Metazoa</taxon>
        <taxon>Spiralia</taxon>
        <taxon>Lophotrochozoa</taxon>
        <taxon>Annelida</taxon>
        <taxon>Polychaeta</taxon>
        <taxon>Sedentaria</taxon>
        <taxon>Scolecida</taxon>
        <taxon>Capitellidae</taxon>
        <taxon>Capitella</taxon>
    </lineage>
</organism>
<dbReference type="GO" id="GO:0060271">
    <property type="term" value="P:cilium assembly"/>
    <property type="evidence" value="ECO:0007669"/>
    <property type="project" value="TreeGrafter"/>
</dbReference>
<dbReference type="Pfam" id="PF23145">
    <property type="entry name" value="Zf_2nd_IFT121"/>
    <property type="match status" value="1"/>
</dbReference>
<keyword evidence="6" id="KW-0969">Cilium</keyword>
<evidence type="ECO:0000313" key="10">
    <source>
        <dbReference type="EMBL" id="ELU04791.1"/>
    </source>
</evidence>
<feature type="domain" description="IFT121-like zinc finger" evidence="9">
    <location>
        <begin position="72"/>
        <end position="118"/>
    </location>
</feature>
<keyword evidence="12" id="KW-1185">Reference proteome</keyword>
<name>R7UN23_CAPTE</name>
<keyword evidence="3" id="KW-0853">WD repeat</keyword>
<gene>
    <name evidence="10" type="ORF">CAPTEDRAFT_224011</name>
</gene>
<evidence type="ECO:0000256" key="7">
    <source>
        <dbReference type="ARBA" id="ARBA00023212"/>
    </source>
</evidence>
<dbReference type="PANTHER" id="PTHR14920">
    <property type="entry name" value="OSMOTIC AVOIDANCE ABNORMAL PROTEIN 1/WD REPEAT MEMBRANE PROTEIN"/>
    <property type="match status" value="1"/>
</dbReference>
<reference evidence="10 12" key="2">
    <citation type="journal article" date="2013" name="Nature">
        <title>Insights into bilaterian evolution from three spiralian genomes.</title>
        <authorList>
            <person name="Simakov O."/>
            <person name="Marletaz F."/>
            <person name="Cho S.J."/>
            <person name="Edsinger-Gonzales E."/>
            <person name="Havlak P."/>
            <person name="Hellsten U."/>
            <person name="Kuo D.H."/>
            <person name="Larsson T."/>
            <person name="Lv J."/>
            <person name="Arendt D."/>
            <person name="Savage R."/>
            <person name="Osoegawa K."/>
            <person name="de Jong P."/>
            <person name="Grimwood J."/>
            <person name="Chapman J.A."/>
            <person name="Shapiro H."/>
            <person name="Aerts A."/>
            <person name="Otillar R.P."/>
            <person name="Terry A.Y."/>
            <person name="Boore J.L."/>
            <person name="Grigoriev I.V."/>
            <person name="Lindberg D.R."/>
            <person name="Seaver E.C."/>
            <person name="Weisblat D.A."/>
            <person name="Putnam N.H."/>
            <person name="Rokhsar D.S."/>
        </authorList>
    </citation>
    <scope>NUCLEOTIDE SEQUENCE</scope>
    <source>
        <strain evidence="10 12">I ESC-2004</strain>
    </source>
</reference>
<evidence type="ECO:0000256" key="3">
    <source>
        <dbReference type="ARBA" id="ARBA00022574"/>
    </source>
</evidence>
<dbReference type="GO" id="GO:0005929">
    <property type="term" value="C:cilium"/>
    <property type="evidence" value="ECO:0007669"/>
    <property type="project" value="TreeGrafter"/>
</dbReference>
<evidence type="ECO:0000256" key="6">
    <source>
        <dbReference type="ARBA" id="ARBA00023069"/>
    </source>
</evidence>
<evidence type="ECO:0000256" key="1">
    <source>
        <dbReference type="ARBA" id="ARBA00004120"/>
    </source>
</evidence>
<evidence type="ECO:0000256" key="4">
    <source>
        <dbReference type="ARBA" id="ARBA00022737"/>
    </source>
</evidence>
<dbReference type="EMBL" id="KB302105">
    <property type="protein sequence ID" value="ELU04791.1"/>
    <property type="molecule type" value="Genomic_DNA"/>
</dbReference>
<dbReference type="Proteomes" id="UP000014760">
    <property type="component" value="Unassembled WGS sequence"/>
</dbReference>
<evidence type="ECO:0000256" key="2">
    <source>
        <dbReference type="ARBA" id="ARBA00022490"/>
    </source>
</evidence>
<keyword evidence="2" id="KW-0963">Cytoplasm</keyword>
<dbReference type="STRING" id="283909.R7UN23"/>
<evidence type="ECO:0000256" key="5">
    <source>
        <dbReference type="ARBA" id="ARBA00022794"/>
    </source>
</evidence>
<dbReference type="EMBL" id="AMQN01008055">
    <property type="status" value="NOT_ANNOTATED_CDS"/>
    <property type="molecule type" value="Genomic_DNA"/>
</dbReference>
<keyword evidence="7" id="KW-0206">Cytoskeleton</keyword>
<evidence type="ECO:0000259" key="9">
    <source>
        <dbReference type="Pfam" id="PF23145"/>
    </source>
</evidence>
<evidence type="ECO:0000256" key="8">
    <source>
        <dbReference type="ARBA" id="ARBA00023273"/>
    </source>
</evidence>
<comment type="subcellular location">
    <subcellularLocation>
        <location evidence="1">Cytoplasm</location>
        <location evidence="1">Cytoskeleton</location>
        <location evidence="1">Cilium basal body</location>
    </subcellularLocation>
</comment>
<dbReference type="PANTHER" id="PTHR14920:SF0">
    <property type="entry name" value="WD REPEAT DOMAIN 19"/>
    <property type="match status" value="1"/>
</dbReference>
<reference evidence="11" key="3">
    <citation type="submission" date="2015-06" db="UniProtKB">
        <authorList>
            <consortium name="EnsemblMetazoa"/>
        </authorList>
    </citation>
    <scope>IDENTIFICATION</scope>
</reference>
<sequence>MPLVTQATPAFRYKPSETIDGLLQVCISYAPFGIYWKPDKSQEEEPRTQCPYCSFQLSETELVCPECKNNLPYCIITGRHISREDITTCPKCEFPAILSEFLKLLESEEVCPMCSEKIDSQNLEKAKDLERILHPEEGADE</sequence>
<keyword evidence="4" id="KW-0677">Repeat</keyword>
<reference evidence="12" key="1">
    <citation type="submission" date="2012-12" db="EMBL/GenBank/DDBJ databases">
        <authorList>
            <person name="Hellsten U."/>
            <person name="Grimwood J."/>
            <person name="Chapman J.A."/>
            <person name="Shapiro H."/>
            <person name="Aerts A."/>
            <person name="Otillar R.P."/>
            <person name="Terry A.Y."/>
            <person name="Boore J.L."/>
            <person name="Simakov O."/>
            <person name="Marletaz F."/>
            <person name="Cho S.-J."/>
            <person name="Edsinger-Gonzales E."/>
            <person name="Havlak P."/>
            <person name="Kuo D.-H."/>
            <person name="Larsson T."/>
            <person name="Lv J."/>
            <person name="Arendt D."/>
            <person name="Savage R."/>
            <person name="Osoegawa K."/>
            <person name="de Jong P."/>
            <person name="Lindberg D.R."/>
            <person name="Seaver E.C."/>
            <person name="Weisblat D.A."/>
            <person name="Putnam N.H."/>
            <person name="Grigoriev I.V."/>
            <person name="Rokhsar D.S."/>
        </authorList>
    </citation>
    <scope>NUCLEOTIDE SEQUENCE</scope>
    <source>
        <strain evidence="12">I ESC-2004</strain>
    </source>
</reference>
<proteinExistence type="predicted"/>
<accession>R7UN23</accession>
<dbReference type="GO" id="GO:0030991">
    <property type="term" value="C:intraciliary transport particle A"/>
    <property type="evidence" value="ECO:0007669"/>
    <property type="project" value="TreeGrafter"/>
</dbReference>
<keyword evidence="8" id="KW-0966">Cell projection</keyword>
<dbReference type="HOGENOM" id="CLU_1827129_0_0_1"/>
<dbReference type="InterPro" id="IPR040379">
    <property type="entry name" value="WDR19/dyf-2"/>
</dbReference>
<dbReference type="OrthoDB" id="10250638at2759"/>
<dbReference type="OMA" id="VALYLSX"/>
<dbReference type="InterPro" id="IPR056170">
    <property type="entry name" value="Znf_IFT121-like"/>
</dbReference>
<dbReference type="AlphaFoldDB" id="R7UN23"/>